<sequence length="143" mass="16213">MQLTSFTDYALRTLIYVASLNDERLTNISEITELLGVQRSHMMKIVNKLAQLDYLETIRGRHGGIRLKMPAEQIYVGKLMRDIEPLNLINCSPEFCSITSACRLKNKIEQAKVAFLSELDECSILSLVENNEELMILLAPAKP</sequence>
<comment type="caution">
    <text evidence="2">The sequence shown here is derived from an EMBL/GenBank/DDBJ whole genome shotgun (WGS) entry which is preliminary data.</text>
</comment>
<dbReference type="PANTHER" id="PTHR33221">
    <property type="entry name" value="WINGED HELIX-TURN-HELIX TRANSCRIPTIONAL REGULATOR, RRF2 FAMILY"/>
    <property type="match status" value="1"/>
</dbReference>
<accession>A0ABV5HKD7</accession>
<dbReference type="SUPFAM" id="SSF46785">
    <property type="entry name" value="Winged helix' DNA-binding domain"/>
    <property type="match status" value="1"/>
</dbReference>
<proteinExistence type="predicted"/>
<dbReference type="InterPro" id="IPR036390">
    <property type="entry name" value="WH_DNA-bd_sf"/>
</dbReference>
<protein>
    <submittedName>
        <fullName evidence="2">Nitric oxide-sensing transcriptional repressor NsrR</fullName>
    </submittedName>
</protein>
<dbReference type="NCBIfam" id="TIGR00738">
    <property type="entry name" value="rrf2_super"/>
    <property type="match status" value="1"/>
</dbReference>
<evidence type="ECO:0000313" key="2">
    <source>
        <dbReference type="EMBL" id="MFB9134639.1"/>
    </source>
</evidence>
<dbReference type="EMBL" id="JBHMEP010000001">
    <property type="protein sequence ID" value="MFB9134639.1"/>
    <property type="molecule type" value="Genomic_DNA"/>
</dbReference>
<dbReference type="NCBIfam" id="NF008240">
    <property type="entry name" value="PRK11014.1"/>
    <property type="match status" value="1"/>
</dbReference>
<gene>
    <name evidence="2" type="primary">nsrR</name>
    <name evidence="2" type="ORF">ACFFUV_06575</name>
</gene>
<dbReference type="InterPro" id="IPR000944">
    <property type="entry name" value="Tscrpt_reg_Rrf2"/>
</dbReference>
<reference evidence="2 3" key="1">
    <citation type="submission" date="2024-09" db="EMBL/GenBank/DDBJ databases">
        <authorList>
            <person name="Sun Q."/>
            <person name="Mori K."/>
        </authorList>
    </citation>
    <scope>NUCLEOTIDE SEQUENCE [LARGE SCALE GENOMIC DNA]</scope>
    <source>
        <strain evidence="2 3">CECT 8064</strain>
    </source>
</reference>
<keyword evidence="3" id="KW-1185">Reference proteome</keyword>
<dbReference type="RefSeq" id="WP_390190624.1">
    <property type="nucleotide sequence ID" value="NZ_JBHMEP010000001.1"/>
</dbReference>
<keyword evidence="1" id="KW-0238">DNA-binding</keyword>
<dbReference type="PROSITE" id="PS51197">
    <property type="entry name" value="HTH_RRF2_2"/>
    <property type="match status" value="1"/>
</dbReference>
<dbReference type="Proteomes" id="UP001589645">
    <property type="component" value="Unassembled WGS sequence"/>
</dbReference>
<evidence type="ECO:0000256" key="1">
    <source>
        <dbReference type="ARBA" id="ARBA00023125"/>
    </source>
</evidence>
<evidence type="ECO:0000313" key="3">
    <source>
        <dbReference type="Proteomes" id="UP001589645"/>
    </source>
</evidence>
<dbReference type="InterPro" id="IPR036388">
    <property type="entry name" value="WH-like_DNA-bd_sf"/>
</dbReference>
<name>A0ABV5HKD7_9VIBR</name>
<dbReference type="PANTHER" id="PTHR33221:SF4">
    <property type="entry name" value="HTH-TYPE TRANSCRIPTIONAL REPRESSOR NSRR"/>
    <property type="match status" value="1"/>
</dbReference>
<dbReference type="Gene3D" id="1.10.10.10">
    <property type="entry name" value="Winged helix-like DNA-binding domain superfamily/Winged helix DNA-binding domain"/>
    <property type="match status" value="1"/>
</dbReference>
<organism evidence="2 3">
    <name type="scientific">Vibrio olivae</name>
    <dbReference type="NCBI Taxonomy" id="1243002"/>
    <lineage>
        <taxon>Bacteria</taxon>
        <taxon>Pseudomonadati</taxon>
        <taxon>Pseudomonadota</taxon>
        <taxon>Gammaproteobacteria</taxon>
        <taxon>Vibrionales</taxon>
        <taxon>Vibrionaceae</taxon>
        <taxon>Vibrio</taxon>
    </lineage>
</organism>
<dbReference type="Pfam" id="PF02082">
    <property type="entry name" value="Rrf2"/>
    <property type="match status" value="1"/>
</dbReference>